<comment type="caution">
    <text evidence="6">The sequence shown here is derived from an EMBL/GenBank/DDBJ whole genome shotgun (WGS) entry which is preliminary data.</text>
</comment>
<keyword evidence="3" id="KW-0378">Hydrolase</keyword>
<dbReference type="Pfam" id="PF24827">
    <property type="entry name" value="AstE_AspA_cat"/>
    <property type="match status" value="1"/>
</dbReference>
<dbReference type="Gene3D" id="3.40.630.10">
    <property type="entry name" value="Zn peptidases"/>
    <property type="match status" value="1"/>
</dbReference>
<dbReference type="InterPro" id="IPR055438">
    <property type="entry name" value="AstE_AspA_cat"/>
</dbReference>
<accession>A0A840VLT8</accession>
<keyword evidence="7" id="KW-1185">Reference proteome</keyword>
<dbReference type="GO" id="GO:0016788">
    <property type="term" value="F:hydrolase activity, acting on ester bonds"/>
    <property type="evidence" value="ECO:0007669"/>
    <property type="project" value="InterPro"/>
</dbReference>
<feature type="domain" description="Succinylglutamate desuccinylase/Aspartoacylase catalytic" evidence="5">
    <location>
        <begin position="88"/>
        <end position="275"/>
    </location>
</feature>
<dbReference type="SUPFAM" id="SSF53187">
    <property type="entry name" value="Zn-dependent exopeptidases"/>
    <property type="match status" value="1"/>
</dbReference>
<evidence type="ECO:0000256" key="1">
    <source>
        <dbReference type="ARBA" id="ARBA00001947"/>
    </source>
</evidence>
<evidence type="ECO:0000313" key="7">
    <source>
        <dbReference type="Proteomes" id="UP000553706"/>
    </source>
</evidence>
<organism evidence="6 7">
    <name type="scientific">Acidocella aromatica</name>
    <dbReference type="NCBI Taxonomy" id="1303579"/>
    <lineage>
        <taxon>Bacteria</taxon>
        <taxon>Pseudomonadati</taxon>
        <taxon>Pseudomonadota</taxon>
        <taxon>Alphaproteobacteria</taxon>
        <taxon>Acetobacterales</taxon>
        <taxon>Acidocellaceae</taxon>
        <taxon>Acidocella</taxon>
    </lineage>
</organism>
<gene>
    <name evidence="6" type="ORF">HNP71_000789</name>
</gene>
<evidence type="ECO:0000259" key="5">
    <source>
        <dbReference type="Pfam" id="PF24827"/>
    </source>
</evidence>
<dbReference type="AlphaFoldDB" id="A0A840VLT8"/>
<proteinExistence type="predicted"/>
<keyword evidence="4" id="KW-0862">Zinc</keyword>
<name>A0A840VLT8_9PROT</name>
<evidence type="ECO:0000313" key="6">
    <source>
        <dbReference type="EMBL" id="MBB5372551.1"/>
    </source>
</evidence>
<dbReference type="Proteomes" id="UP000553706">
    <property type="component" value="Unassembled WGS sequence"/>
</dbReference>
<comment type="cofactor">
    <cofactor evidence="1">
        <name>Zn(2+)</name>
        <dbReference type="ChEBI" id="CHEBI:29105"/>
    </cofactor>
</comment>
<evidence type="ECO:0000256" key="4">
    <source>
        <dbReference type="ARBA" id="ARBA00022833"/>
    </source>
</evidence>
<sequence length="362" mass="38816">MQKSLTIGMAPALAGARRGVNPRIAPRHNPATLAAMSSGPLPEALSHSPHAHGLPGFAVEIAPPDLTPFIAGNTGIPGFTTLDSGREGPHAVIVSLIHGNEFAGAIVLAELLRTGFTPLRGRLTLGFANLAAYKRFDPRNPLASRYLEEDLNRVWDDYQLFGVRRSAELDRAREMKPLIDSADQLLDLHTMLWPSEPLLLCGAGARGRELALAVGTPGLVVADTGHKGGKRLIDYGRFTEGAEQKAACVLVEAGQHWEAKAIAQSRETVLSLLRHAGMAEGIATPPPPRLAQVVRTITARTNRFTFVRDFHGGEIVPHAGTVIAHDGDEAILTPEDNMMLVLPALKVAHGHTAVRLAKMLEN</sequence>
<protein>
    <submittedName>
        <fullName evidence="6">Succinylglutamate desuccinylase</fullName>
    </submittedName>
</protein>
<reference evidence="6 7" key="1">
    <citation type="submission" date="2020-08" db="EMBL/GenBank/DDBJ databases">
        <title>Genomic Encyclopedia of Type Strains, Phase IV (KMG-IV): sequencing the most valuable type-strain genomes for metagenomic binning, comparative biology and taxonomic classification.</title>
        <authorList>
            <person name="Goeker M."/>
        </authorList>
    </citation>
    <scope>NUCLEOTIDE SEQUENCE [LARGE SCALE GENOMIC DNA]</scope>
    <source>
        <strain evidence="6 7">DSM 27026</strain>
    </source>
</reference>
<evidence type="ECO:0000256" key="2">
    <source>
        <dbReference type="ARBA" id="ARBA00022723"/>
    </source>
</evidence>
<dbReference type="GO" id="GO:0046872">
    <property type="term" value="F:metal ion binding"/>
    <property type="evidence" value="ECO:0007669"/>
    <property type="project" value="UniProtKB-KW"/>
</dbReference>
<keyword evidence="2" id="KW-0479">Metal-binding</keyword>
<dbReference type="EMBL" id="JACHFJ010000002">
    <property type="protein sequence ID" value="MBB5372551.1"/>
    <property type="molecule type" value="Genomic_DNA"/>
</dbReference>
<dbReference type="RefSeq" id="WP_343062200.1">
    <property type="nucleotide sequence ID" value="NZ_JACHFJ010000002.1"/>
</dbReference>
<evidence type="ECO:0000256" key="3">
    <source>
        <dbReference type="ARBA" id="ARBA00022801"/>
    </source>
</evidence>